<protein>
    <submittedName>
        <fullName evidence="1">Uncharacterized protein</fullName>
    </submittedName>
</protein>
<gene>
    <name evidence="1" type="ORF">UFOVP1365_5</name>
</gene>
<organism evidence="1">
    <name type="scientific">uncultured Caudovirales phage</name>
    <dbReference type="NCBI Taxonomy" id="2100421"/>
    <lineage>
        <taxon>Viruses</taxon>
        <taxon>Duplodnaviria</taxon>
        <taxon>Heunggongvirae</taxon>
        <taxon>Uroviricota</taxon>
        <taxon>Caudoviricetes</taxon>
        <taxon>Peduoviridae</taxon>
        <taxon>Maltschvirus</taxon>
        <taxon>Maltschvirus maltsch</taxon>
    </lineage>
</organism>
<dbReference type="EMBL" id="LR797316">
    <property type="protein sequence ID" value="CAB4203013.1"/>
    <property type="molecule type" value="Genomic_DNA"/>
</dbReference>
<proteinExistence type="predicted"/>
<sequence>MCDISHYVLFLSIIERAICDATGNTFPIAGVSGKMIQEEAKEWLYSNSEEEFGFLDLCSILHCSPDRIRDYVLKCNKTGKLASGILGPKTEHIKKYVYKNEIYAIYINGFYQDNDYIDL</sequence>
<evidence type="ECO:0000313" key="1">
    <source>
        <dbReference type="EMBL" id="CAB4203013.1"/>
    </source>
</evidence>
<name>A0A6J5S2T1_9CAUD</name>
<accession>A0A6J5S2T1</accession>
<reference evidence="1" key="1">
    <citation type="submission" date="2020-05" db="EMBL/GenBank/DDBJ databases">
        <authorList>
            <person name="Chiriac C."/>
            <person name="Salcher M."/>
            <person name="Ghai R."/>
            <person name="Kavagutti S V."/>
        </authorList>
    </citation>
    <scope>NUCLEOTIDE SEQUENCE</scope>
</reference>